<protein>
    <submittedName>
        <fullName evidence="1">Uncharacterized protein</fullName>
    </submittedName>
</protein>
<sequence>MALPHFGNRKYLVGFCKYCNKGIYGMEEWRIEQTDWMEQHFKKCVVKIREERLNKLLEK</sequence>
<proteinExistence type="predicted"/>
<evidence type="ECO:0000313" key="1">
    <source>
        <dbReference type="EMBL" id="CAG7580934.1"/>
    </source>
</evidence>
<dbReference type="EMBL" id="OU342829">
    <property type="protein sequence ID" value="CAG7580934.1"/>
    <property type="molecule type" value="Genomic_DNA"/>
</dbReference>
<name>A0A8D9C975_9VIRU</name>
<accession>A0A8D9C975</accession>
<gene>
    <name evidence="1" type="ORF">SLAVMIC_00606</name>
</gene>
<organism evidence="1">
    <name type="scientific">uncultured marine phage</name>
    <dbReference type="NCBI Taxonomy" id="707152"/>
    <lineage>
        <taxon>Viruses</taxon>
        <taxon>environmental samples</taxon>
    </lineage>
</organism>
<reference evidence="1" key="1">
    <citation type="submission" date="2021-06" db="EMBL/GenBank/DDBJ databases">
        <authorList>
            <person name="Gannon L."/>
            <person name="Redgwell R T."/>
            <person name="Michniewski S."/>
            <person name="Harrison D C."/>
            <person name="Millard A."/>
        </authorList>
    </citation>
    <scope>NUCLEOTIDE SEQUENCE</scope>
</reference>